<keyword evidence="3" id="KW-1185">Reference proteome</keyword>
<feature type="compositionally biased region" description="Low complexity" evidence="1">
    <location>
        <begin position="98"/>
        <end position="120"/>
    </location>
</feature>
<gene>
    <name evidence="2" type="ORF">C1H46_018690</name>
</gene>
<accession>A0A540MAJ1</accession>
<protein>
    <submittedName>
        <fullName evidence="2">Uncharacterized protein</fullName>
    </submittedName>
</protein>
<evidence type="ECO:0000313" key="2">
    <source>
        <dbReference type="EMBL" id="TQD95746.1"/>
    </source>
</evidence>
<dbReference type="AlphaFoldDB" id="A0A540MAJ1"/>
<proteinExistence type="predicted"/>
<organism evidence="2 3">
    <name type="scientific">Malus baccata</name>
    <name type="common">Siberian crab apple</name>
    <name type="synonym">Pyrus baccata</name>
    <dbReference type="NCBI Taxonomy" id="106549"/>
    <lineage>
        <taxon>Eukaryota</taxon>
        <taxon>Viridiplantae</taxon>
        <taxon>Streptophyta</taxon>
        <taxon>Embryophyta</taxon>
        <taxon>Tracheophyta</taxon>
        <taxon>Spermatophyta</taxon>
        <taxon>Magnoliopsida</taxon>
        <taxon>eudicotyledons</taxon>
        <taxon>Gunneridae</taxon>
        <taxon>Pentapetalae</taxon>
        <taxon>rosids</taxon>
        <taxon>fabids</taxon>
        <taxon>Rosales</taxon>
        <taxon>Rosaceae</taxon>
        <taxon>Amygdaloideae</taxon>
        <taxon>Maleae</taxon>
        <taxon>Malus</taxon>
    </lineage>
</organism>
<name>A0A540MAJ1_MALBA</name>
<reference evidence="2 3" key="1">
    <citation type="journal article" date="2019" name="G3 (Bethesda)">
        <title>Sequencing of a Wild Apple (Malus baccata) Genome Unravels the Differences Between Cultivated and Wild Apple Species Regarding Disease Resistance and Cold Tolerance.</title>
        <authorList>
            <person name="Chen X."/>
        </authorList>
    </citation>
    <scope>NUCLEOTIDE SEQUENCE [LARGE SCALE GENOMIC DNA]</scope>
    <source>
        <strain evidence="3">cv. Shandingzi</strain>
        <tissue evidence="2">Leaves</tissue>
    </source>
</reference>
<sequence length="147" mass="16375">MRLFMAPDSRRHMKRRCLHEGQKMLYDIFSILCSIHILDPVLHSQTYPQEVIQAAQEAVREASRSRSLAKQVEAAAQSSENVIQRILNPHQPHPSSIPPLLTSPTSPPSGSSSTLGQSSESELRLQLQILEMQEVSGMQPSGRPPWG</sequence>
<evidence type="ECO:0000256" key="1">
    <source>
        <dbReference type="SAM" id="MobiDB-lite"/>
    </source>
</evidence>
<comment type="caution">
    <text evidence="2">The sequence shown here is derived from an EMBL/GenBank/DDBJ whole genome shotgun (WGS) entry which is preliminary data.</text>
</comment>
<feature type="region of interest" description="Disordered" evidence="1">
    <location>
        <begin position="80"/>
        <end position="123"/>
    </location>
</feature>
<evidence type="ECO:0000313" key="3">
    <source>
        <dbReference type="Proteomes" id="UP000315295"/>
    </source>
</evidence>
<dbReference type="EMBL" id="VIEB01000307">
    <property type="protein sequence ID" value="TQD95746.1"/>
    <property type="molecule type" value="Genomic_DNA"/>
</dbReference>
<dbReference type="Proteomes" id="UP000315295">
    <property type="component" value="Unassembled WGS sequence"/>
</dbReference>